<protein>
    <submittedName>
        <fullName evidence="2">Uncharacterized protein YjbI, contains pentapeptide repeats</fullName>
    </submittedName>
</protein>
<dbReference type="InterPro" id="IPR051082">
    <property type="entry name" value="Pentapeptide-BTB/POZ_domain"/>
</dbReference>
<dbReference type="InterPro" id="IPR001646">
    <property type="entry name" value="5peptide_repeat"/>
</dbReference>
<dbReference type="Gene3D" id="2.160.20.80">
    <property type="entry name" value="E3 ubiquitin-protein ligase SopA"/>
    <property type="match status" value="1"/>
</dbReference>
<sequence>MEDPLAPRHSQARTGPLRGGVSRTGPRPQVRPPEAGAVVEGEDLARVDWWGTELDGVTFTRCRFDDAGLEELVTRRCVFDSCVLTGVRMGGARHLGTAFLSCRFDRARLFDVTWDGCKLTGSQFPGAQLRPMTTTDTDWSWTSLRGADLSGLVLAGQRFREADLTGADLRESDLTGADLDRARLQGAHLRGADLRGASTDAVDWRAFELTGVRLDLVQSVQVARAHGALVVD</sequence>
<name>A0A1H3IXY7_9ACTN</name>
<keyword evidence="3" id="KW-1185">Reference proteome</keyword>
<dbReference type="EMBL" id="FNOT01000006">
    <property type="protein sequence ID" value="SDY32139.1"/>
    <property type="molecule type" value="Genomic_DNA"/>
</dbReference>
<organism evidence="2 3">
    <name type="scientific">Geodermatophilus africanus</name>
    <dbReference type="NCBI Taxonomy" id="1137993"/>
    <lineage>
        <taxon>Bacteria</taxon>
        <taxon>Bacillati</taxon>
        <taxon>Actinomycetota</taxon>
        <taxon>Actinomycetes</taxon>
        <taxon>Geodermatophilales</taxon>
        <taxon>Geodermatophilaceae</taxon>
        <taxon>Geodermatophilus</taxon>
    </lineage>
</organism>
<evidence type="ECO:0000256" key="1">
    <source>
        <dbReference type="SAM" id="MobiDB-lite"/>
    </source>
</evidence>
<dbReference type="OrthoDB" id="2579959at2"/>
<dbReference type="Pfam" id="PF00805">
    <property type="entry name" value="Pentapeptide"/>
    <property type="match status" value="1"/>
</dbReference>
<evidence type="ECO:0000313" key="2">
    <source>
        <dbReference type="EMBL" id="SDY32139.1"/>
    </source>
</evidence>
<dbReference type="PANTHER" id="PTHR14136:SF17">
    <property type="entry name" value="BTB_POZ DOMAIN-CONTAINING PROTEIN KCTD9"/>
    <property type="match status" value="1"/>
</dbReference>
<dbReference type="SUPFAM" id="SSF141571">
    <property type="entry name" value="Pentapeptide repeat-like"/>
    <property type="match status" value="1"/>
</dbReference>
<dbReference type="Proteomes" id="UP000198921">
    <property type="component" value="Unassembled WGS sequence"/>
</dbReference>
<dbReference type="AlphaFoldDB" id="A0A1H3IXY7"/>
<dbReference type="STRING" id="1137993.SAMN05660209_02554"/>
<evidence type="ECO:0000313" key="3">
    <source>
        <dbReference type="Proteomes" id="UP000198921"/>
    </source>
</evidence>
<proteinExistence type="predicted"/>
<feature type="region of interest" description="Disordered" evidence="1">
    <location>
        <begin position="1"/>
        <end position="36"/>
    </location>
</feature>
<dbReference type="PANTHER" id="PTHR14136">
    <property type="entry name" value="BTB_POZ DOMAIN-CONTAINING PROTEIN KCTD9"/>
    <property type="match status" value="1"/>
</dbReference>
<reference evidence="3" key="1">
    <citation type="submission" date="2016-10" db="EMBL/GenBank/DDBJ databases">
        <authorList>
            <person name="Varghese N."/>
            <person name="Submissions S."/>
        </authorList>
    </citation>
    <scope>NUCLEOTIDE SEQUENCE [LARGE SCALE GENOMIC DNA]</scope>
    <source>
        <strain evidence="3">DSM 45422</strain>
    </source>
</reference>
<accession>A0A1H3IXY7</accession>
<gene>
    <name evidence="2" type="ORF">SAMN05660209_02554</name>
</gene>